<dbReference type="Proteomes" id="UP000243053">
    <property type="component" value="Unassembled WGS sequence"/>
</dbReference>
<dbReference type="PANTHER" id="PTHR43434">
    <property type="entry name" value="PHOSPHOGLYCOLATE PHOSPHATASE"/>
    <property type="match status" value="1"/>
</dbReference>
<dbReference type="InterPro" id="IPR023214">
    <property type="entry name" value="HAD_sf"/>
</dbReference>
<dbReference type="AlphaFoldDB" id="A0A1Y5EQH4"/>
<gene>
    <name evidence="1" type="ORF">A9Q75_01415</name>
</gene>
<comment type="caution">
    <text evidence="1">The sequence shown here is derived from an EMBL/GenBank/DDBJ whole genome shotgun (WGS) entry which is preliminary data.</text>
</comment>
<dbReference type="Pfam" id="PF13419">
    <property type="entry name" value="HAD_2"/>
    <property type="match status" value="1"/>
</dbReference>
<keyword evidence="1" id="KW-0378">Hydrolase</keyword>
<dbReference type="GO" id="GO:0008967">
    <property type="term" value="F:phosphoglycolate phosphatase activity"/>
    <property type="evidence" value="ECO:0007669"/>
    <property type="project" value="TreeGrafter"/>
</dbReference>
<dbReference type="InterPro" id="IPR041492">
    <property type="entry name" value="HAD_2"/>
</dbReference>
<accession>A0A1Y5EQH4</accession>
<evidence type="ECO:0000313" key="1">
    <source>
        <dbReference type="EMBL" id="OUR84730.1"/>
    </source>
</evidence>
<dbReference type="GO" id="GO:0005829">
    <property type="term" value="C:cytosol"/>
    <property type="evidence" value="ECO:0007669"/>
    <property type="project" value="TreeGrafter"/>
</dbReference>
<dbReference type="SFLD" id="SFLDG01135">
    <property type="entry name" value="C1.5.6:_HAD__Beta-PGM__Phospha"/>
    <property type="match status" value="1"/>
</dbReference>
<dbReference type="GO" id="GO:0006281">
    <property type="term" value="P:DNA repair"/>
    <property type="evidence" value="ECO:0007669"/>
    <property type="project" value="TreeGrafter"/>
</dbReference>
<dbReference type="NCBIfam" id="TIGR01509">
    <property type="entry name" value="HAD-SF-IA-v3"/>
    <property type="match status" value="1"/>
</dbReference>
<dbReference type="Gene3D" id="1.10.150.240">
    <property type="entry name" value="Putative phosphatase, domain 2"/>
    <property type="match status" value="1"/>
</dbReference>
<dbReference type="SFLD" id="SFLDS00003">
    <property type="entry name" value="Haloacid_Dehalogenase"/>
    <property type="match status" value="1"/>
</dbReference>
<evidence type="ECO:0000313" key="2">
    <source>
        <dbReference type="Proteomes" id="UP000243053"/>
    </source>
</evidence>
<dbReference type="PANTHER" id="PTHR43434:SF24">
    <property type="entry name" value="HYDROLASE-RELATED"/>
    <property type="match status" value="1"/>
</dbReference>
<proteinExistence type="predicted"/>
<dbReference type="NCBIfam" id="TIGR01549">
    <property type="entry name" value="HAD-SF-IA-v1"/>
    <property type="match status" value="1"/>
</dbReference>
<dbReference type="InterPro" id="IPR036412">
    <property type="entry name" value="HAD-like_sf"/>
</dbReference>
<sequence>MTMYKLVIFDWDGTLMDSIARIVSSMQAAADHCQLTIPTAKCVKDIIGLSLPKALDILFPGASCSQTTALLEQYKFQYVEGDNTPAPLFEDALSLLKALNDNNRLLAVATGKGRQGLQRVFSATQTEHFFHASRCADEALSKPDPQMLLSLLAELNVTPEQAVMIGDTSHDMKMAQTAGIDRIGITLGVHDREILNHYQPIAIVDSLIELQQLLLPVVEHR</sequence>
<dbReference type="SUPFAM" id="SSF56784">
    <property type="entry name" value="HAD-like"/>
    <property type="match status" value="1"/>
</dbReference>
<dbReference type="InterPro" id="IPR006439">
    <property type="entry name" value="HAD-SF_hydro_IA"/>
</dbReference>
<dbReference type="InterPro" id="IPR050155">
    <property type="entry name" value="HAD-like_hydrolase_sf"/>
</dbReference>
<dbReference type="SFLD" id="SFLDG01129">
    <property type="entry name" value="C1.5:_HAD__Beta-PGM__Phosphata"/>
    <property type="match status" value="1"/>
</dbReference>
<dbReference type="EMBL" id="MAAF01000010">
    <property type="protein sequence ID" value="OUR84730.1"/>
    <property type="molecule type" value="Genomic_DNA"/>
</dbReference>
<name>A0A1Y5EQH4_COLPS</name>
<organism evidence="1 2">
    <name type="scientific">Colwellia psychrerythraea</name>
    <name type="common">Vibrio psychroerythus</name>
    <dbReference type="NCBI Taxonomy" id="28229"/>
    <lineage>
        <taxon>Bacteria</taxon>
        <taxon>Pseudomonadati</taxon>
        <taxon>Pseudomonadota</taxon>
        <taxon>Gammaproteobacteria</taxon>
        <taxon>Alteromonadales</taxon>
        <taxon>Colwelliaceae</taxon>
        <taxon>Colwellia</taxon>
    </lineage>
</organism>
<protein>
    <submittedName>
        <fullName evidence="1">HAD family hydrolase</fullName>
    </submittedName>
</protein>
<dbReference type="Gene3D" id="3.40.50.1000">
    <property type="entry name" value="HAD superfamily/HAD-like"/>
    <property type="match status" value="1"/>
</dbReference>
<dbReference type="InterPro" id="IPR023198">
    <property type="entry name" value="PGP-like_dom2"/>
</dbReference>
<reference evidence="2" key="1">
    <citation type="journal article" date="2017" name="Proc. Natl. Acad. Sci. U.S.A.">
        <title>Simulation of Deepwater Horizon oil plume reveals substrate specialization within a complex community of hydrocarbon degraders.</title>
        <authorList>
            <person name="Hu P."/>
            <person name="Dubinsky E.A."/>
            <person name="Probst A.J."/>
            <person name="Wang J."/>
            <person name="Sieber C.M.K."/>
            <person name="Tom L.M."/>
            <person name="Gardinali P."/>
            <person name="Banfield J.F."/>
            <person name="Atlas R.M."/>
            <person name="Andersen G.L."/>
        </authorList>
    </citation>
    <scope>NUCLEOTIDE SEQUENCE [LARGE SCALE GENOMIC DNA]</scope>
</reference>